<dbReference type="GO" id="GO:0098609">
    <property type="term" value="P:cell-cell adhesion"/>
    <property type="evidence" value="ECO:0007669"/>
    <property type="project" value="TreeGrafter"/>
</dbReference>
<feature type="region of interest" description="Disordered" evidence="3">
    <location>
        <begin position="97"/>
        <end position="171"/>
    </location>
</feature>
<feature type="domain" description="Ig-like" evidence="4">
    <location>
        <begin position="252"/>
        <end position="336"/>
    </location>
</feature>
<protein>
    <recommendedName>
        <fullName evidence="4">Ig-like domain-containing protein</fullName>
    </recommendedName>
</protein>
<dbReference type="InterPro" id="IPR036179">
    <property type="entry name" value="Ig-like_dom_sf"/>
</dbReference>
<feature type="region of interest" description="Disordered" evidence="3">
    <location>
        <begin position="1"/>
        <end position="21"/>
    </location>
</feature>
<dbReference type="PROSITE" id="PS50835">
    <property type="entry name" value="IG_LIKE"/>
    <property type="match status" value="2"/>
</dbReference>
<dbReference type="InterPro" id="IPR003599">
    <property type="entry name" value="Ig_sub"/>
</dbReference>
<feature type="compositionally biased region" description="Low complexity" evidence="3">
    <location>
        <begin position="482"/>
        <end position="493"/>
    </location>
</feature>
<dbReference type="InterPro" id="IPR003598">
    <property type="entry name" value="Ig_sub2"/>
</dbReference>
<feature type="compositionally biased region" description="Polar residues" evidence="3">
    <location>
        <begin position="119"/>
        <end position="132"/>
    </location>
</feature>
<evidence type="ECO:0000256" key="2">
    <source>
        <dbReference type="ARBA" id="ARBA00023157"/>
    </source>
</evidence>
<feature type="region of interest" description="Disordered" evidence="3">
    <location>
        <begin position="462"/>
        <end position="497"/>
    </location>
</feature>
<evidence type="ECO:0000256" key="3">
    <source>
        <dbReference type="SAM" id="MobiDB-lite"/>
    </source>
</evidence>
<dbReference type="InterPro" id="IPR013783">
    <property type="entry name" value="Ig-like_fold"/>
</dbReference>
<dbReference type="InParanoid" id="A0A1X7VPN2"/>
<dbReference type="InterPro" id="IPR007110">
    <property type="entry name" value="Ig-like_dom"/>
</dbReference>
<keyword evidence="1" id="KW-0677">Repeat</keyword>
<evidence type="ECO:0000313" key="5">
    <source>
        <dbReference type="EnsemblMetazoa" id="Aqu2.1.41353_001"/>
    </source>
</evidence>
<dbReference type="CDD" id="cd00096">
    <property type="entry name" value="Ig"/>
    <property type="match status" value="2"/>
</dbReference>
<dbReference type="Pfam" id="PF13927">
    <property type="entry name" value="Ig_3"/>
    <property type="match status" value="1"/>
</dbReference>
<feature type="compositionally biased region" description="Basic and acidic residues" evidence="3">
    <location>
        <begin position="140"/>
        <end position="157"/>
    </location>
</feature>
<dbReference type="Gene3D" id="2.60.40.10">
    <property type="entry name" value="Immunoglobulins"/>
    <property type="match status" value="2"/>
</dbReference>
<accession>A0A1X7VPN2</accession>
<keyword evidence="2" id="KW-1015">Disulfide bond</keyword>
<feature type="region of interest" description="Disordered" evidence="3">
    <location>
        <begin position="189"/>
        <end position="213"/>
    </location>
</feature>
<proteinExistence type="predicted"/>
<dbReference type="AlphaFoldDB" id="A0A1X7VPN2"/>
<feature type="compositionally biased region" description="Low complexity" evidence="3">
    <location>
        <begin position="198"/>
        <end position="212"/>
    </location>
</feature>
<dbReference type="PANTHER" id="PTHR44170:SF6">
    <property type="entry name" value="CONTACTIN"/>
    <property type="match status" value="1"/>
</dbReference>
<dbReference type="SMART" id="SM00408">
    <property type="entry name" value="IGc2"/>
    <property type="match status" value="1"/>
</dbReference>
<reference evidence="5" key="1">
    <citation type="submission" date="2017-05" db="UniProtKB">
        <authorList>
            <consortium name="EnsemblMetazoa"/>
        </authorList>
    </citation>
    <scope>IDENTIFICATION</scope>
</reference>
<evidence type="ECO:0000256" key="1">
    <source>
        <dbReference type="ARBA" id="ARBA00022737"/>
    </source>
</evidence>
<dbReference type="SMART" id="SM00409">
    <property type="entry name" value="IG"/>
    <property type="match status" value="1"/>
</dbReference>
<evidence type="ECO:0000259" key="4">
    <source>
        <dbReference type="PROSITE" id="PS50835"/>
    </source>
</evidence>
<feature type="compositionally biased region" description="Low complexity" evidence="3">
    <location>
        <begin position="107"/>
        <end position="118"/>
    </location>
</feature>
<feature type="domain" description="Ig-like" evidence="4">
    <location>
        <begin position="356"/>
        <end position="440"/>
    </location>
</feature>
<sequence>MSGSLSYYHSYPTRGEGPGPTNHFSPHKMSHRYISRGLPEPQPSVEGASYHVQGLNSRSLMGMSFYESYDDATDHGGRKMGGDKSSQDRLTQSYHTHQTNYTRPRQPYYTYHPPVTTPSLLRTNSGHSSSSHFRNHLGNNHHDDRSGSYHDERKRDLTSTVSYPQTRLTSARGRSYDWSTLSWSQSLAPKAPSPLAMPLDSPSEPHSDSSPPTTINHRPIALATPLNSTHSLAIRSTLPHNSSSGPHSRGTPYIDIISHPEDVMITPSVNSFELVCEARVLHSSESPMYQWFKDEEPLIGEVASSLVRRVALEEDMGFYFCIVSDSSGITQRKSRQAYVCMDDEEVPAIHTSPSPPLIIEQPPPSMTILIGARLHLKLTVQGTPEPTYRWFKNEVELPHFSGCELVVPRVTVRDEGKYMCSIRNEWGSVLSGEIDVRLLTKSQRSSSDSQLSVDDLEDHEIAFPPSYTAPSSPRKHLTTQHSSPPLFPSDSPLMEGDQKDELVTEPALKIVTGQLKSQLKRQSNSTYSIERIAFCLSVSKFELSSIRLNYSTVEDQVFQILKKWKVLTYRPTVSLLEDSLRMEGFMISVPHIESSASAIGGGGNEDVHYLYSQIRN</sequence>
<organism evidence="5">
    <name type="scientific">Amphimedon queenslandica</name>
    <name type="common">Sponge</name>
    <dbReference type="NCBI Taxonomy" id="400682"/>
    <lineage>
        <taxon>Eukaryota</taxon>
        <taxon>Metazoa</taxon>
        <taxon>Porifera</taxon>
        <taxon>Demospongiae</taxon>
        <taxon>Heteroscleromorpha</taxon>
        <taxon>Haplosclerida</taxon>
        <taxon>Niphatidae</taxon>
        <taxon>Amphimedon</taxon>
    </lineage>
</organism>
<dbReference type="PANTHER" id="PTHR44170">
    <property type="entry name" value="PROTEIN SIDEKICK"/>
    <property type="match status" value="1"/>
</dbReference>
<dbReference type="SUPFAM" id="SSF48726">
    <property type="entry name" value="Immunoglobulin"/>
    <property type="match status" value="2"/>
</dbReference>
<dbReference type="EnsemblMetazoa" id="Aqu2.1.41353_001">
    <property type="protein sequence ID" value="Aqu2.1.41353_001"/>
    <property type="gene ID" value="Aqu2.1.41353"/>
</dbReference>
<feature type="compositionally biased region" description="Polar residues" evidence="3">
    <location>
        <begin position="158"/>
        <end position="169"/>
    </location>
</feature>
<name>A0A1X7VPN2_AMPQE</name>